<dbReference type="InterPro" id="IPR015814">
    <property type="entry name" value="Pgluconate_DH_NAD-bd_C"/>
</dbReference>
<sequence>MKVAVIGAGAMGSAVGATLAAHGAKVLTPLAGRSAATRARAEAANMRDASVAECAQCDVALSIVASPQALPVAQAFAHIADRRAVFVDCNAIQPAKVRAIADLLGNVGVADAGIVGGPPAPDGSRGPLFYVSGPDAAKVLALADYGLAFEHLDAPVGAASALKLCFAGTSKGQSALLAMMTLLAVREGVKDAFLEQLAQTNAGFLEWGGRQAQRLGQVSARWADEMAEIARFGEGLTGDAEEFTALETFYAALAEDPASTALLKKIFET</sequence>
<accession>A0AAJ5X614</accession>
<proteinExistence type="predicted"/>
<dbReference type="SUPFAM" id="SSF48179">
    <property type="entry name" value="6-phosphogluconate dehydrogenase C-terminal domain-like"/>
    <property type="match status" value="1"/>
</dbReference>
<dbReference type="InterPro" id="IPR013328">
    <property type="entry name" value="6PGD_dom2"/>
</dbReference>
<dbReference type="Gene3D" id="1.10.1040.10">
    <property type="entry name" value="N-(1-d-carboxylethyl)-l-norvaline Dehydrogenase, domain 2"/>
    <property type="match status" value="1"/>
</dbReference>
<dbReference type="InterPro" id="IPR036291">
    <property type="entry name" value="NAD(P)-bd_dom_sf"/>
</dbReference>
<evidence type="ECO:0000259" key="1">
    <source>
        <dbReference type="Pfam" id="PF03446"/>
    </source>
</evidence>
<dbReference type="Pfam" id="PF09130">
    <property type="entry name" value="DUF1932"/>
    <property type="match status" value="1"/>
</dbReference>
<reference evidence="3" key="1">
    <citation type="submission" date="2023-03" db="EMBL/GenBank/DDBJ databases">
        <title>Andean soil-derived lignocellulolytic bacterial consortium as a source of novel taxa and putative plastic-active enzymes.</title>
        <authorList>
            <person name="Diaz-Garcia L."/>
            <person name="Chuvochina M."/>
            <person name="Feuerriegel G."/>
            <person name="Bunk B."/>
            <person name="Sproer C."/>
            <person name="Streit W.R."/>
            <person name="Rodriguez L.M."/>
            <person name="Overmann J."/>
            <person name="Jimenez D.J."/>
        </authorList>
    </citation>
    <scope>NUCLEOTIDE SEQUENCE</scope>
    <source>
        <strain evidence="3">MAG 26</strain>
    </source>
</reference>
<evidence type="ECO:0000313" key="3">
    <source>
        <dbReference type="EMBL" id="WEK46482.1"/>
    </source>
</evidence>
<evidence type="ECO:0000259" key="2">
    <source>
        <dbReference type="Pfam" id="PF09130"/>
    </source>
</evidence>
<feature type="domain" description="6-phosphogluconate dehydrogenase NADP-binding" evidence="1">
    <location>
        <begin position="2"/>
        <end position="134"/>
    </location>
</feature>
<dbReference type="EMBL" id="CP119316">
    <property type="protein sequence ID" value="WEK46482.1"/>
    <property type="molecule type" value="Genomic_DNA"/>
</dbReference>
<dbReference type="Pfam" id="PF03446">
    <property type="entry name" value="NAD_binding_2"/>
    <property type="match status" value="1"/>
</dbReference>
<dbReference type="GO" id="GO:0050661">
    <property type="term" value="F:NADP binding"/>
    <property type="evidence" value="ECO:0007669"/>
    <property type="project" value="InterPro"/>
</dbReference>
<name>A0AAJ5X614_9SPHN</name>
<dbReference type="InterPro" id="IPR006115">
    <property type="entry name" value="6PGDH_NADP-bd"/>
</dbReference>
<dbReference type="SUPFAM" id="SSF51735">
    <property type="entry name" value="NAD(P)-binding Rossmann-fold domains"/>
    <property type="match status" value="1"/>
</dbReference>
<dbReference type="KEGG" id="acob:P0Y56_15965"/>
<feature type="domain" description="Phosphogluconate dehydrogenase NAD-binding putative C-terminal" evidence="2">
    <location>
        <begin position="184"/>
        <end position="251"/>
    </location>
</feature>
<protein>
    <submittedName>
        <fullName evidence="3">NAD(P)-binding domain-containing protein</fullName>
    </submittedName>
</protein>
<dbReference type="AlphaFoldDB" id="A0AAJ5X614"/>
<gene>
    <name evidence="3" type="ORF">P0Y56_15965</name>
</gene>
<dbReference type="Gene3D" id="3.40.50.720">
    <property type="entry name" value="NAD(P)-binding Rossmann-like Domain"/>
    <property type="match status" value="1"/>
</dbReference>
<evidence type="ECO:0000313" key="4">
    <source>
        <dbReference type="Proteomes" id="UP001218362"/>
    </source>
</evidence>
<dbReference type="InterPro" id="IPR008927">
    <property type="entry name" value="6-PGluconate_DH-like_C_sf"/>
</dbReference>
<dbReference type="Proteomes" id="UP001218362">
    <property type="component" value="Chromosome"/>
</dbReference>
<organism evidence="3 4">
    <name type="scientific">Candidatus Andeanibacterium colombiense</name>
    <dbReference type="NCBI Taxonomy" id="3121345"/>
    <lineage>
        <taxon>Bacteria</taxon>
        <taxon>Pseudomonadati</taxon>
        <taxon>Pseudomonadota</taxon>
        <taxon>Alphaproteobacteria</taxon>
        <taxon>Sphingomonadales</taxon>
        <taxon>Sphingomonadaceae</taxon>
        <taxon>Candidatus Andeanibacterium</taxon>
    </lineage>
</organism>